<comment type="caution">
    <text evidence="1">The sequence shown here is derived from an EMBL/GenBank/DDBJ whole genome shotgun (WGS) entry which is preliminary data.</text>
</comment>
<organism evidence="1 2">
    <name type="scientific">Metabacillus arenae</name>
    <dbReference type="NCBI Taxonomy" id="2771434"/>
    <lineage>
        <taxon>Bacteria</taxon>
        <taxon>Bacillati</taxon>
        <taxon>Bacillota</taxon>
        <taxon>Bacilli</taxon>
        <taxon>Bacillales</taxon>
        <taxon>Bacillaceae</taxon>
        <taxon>Metabacillus</taxon>
    </lineage>
</organism>
<dbReference type="Pfam" id="PF19654">
    <property type="entry name" value="DUF6157"/>
    <property type="match status" value="1"/>
</dbReference>
<sequence length="144" mass="16562">MKDNNYYQTFITVAPDCPVLEGLIPPARKKGPTKPLIEYELLSKSPYTYTQEDLLFEVYIRHKAIPEEELEARGAQIKDEFFQKPQACLRASMLPKKYGWGLHFDEAGKIALYSVNSPEYQGFQKNKDDKLSVLSAMRSSRKHS</sequence>
<name>A0A926NM99_9BACI</name>
<keyword evidence="2" id="KW-1185">Reference proteome</keyword>
<dbReference type="RefSeq" id="WP_191158219.1">
    <property type="nucleotide sequence ID" value="NZ_JACXAI010000011.1"/>
</dbReference>
<dbReference type="AlphaFoldDB" id="A0A926NM99"/>
<dbReference type="Proteomes" id="UP000626844">
    <property type="component" value="Unassembled WGS sequence"/>
</dbReference>
<protein>
    <submittedName>
        <fullName evidence="1">Uncharacterized protein</fullName>
    </submittedName>
</protein>
<dbReference type="InterPro" id="IPR046155">
    <property type="entry name" value="DUF6157"/>
</dbReference>
<dbReference type="EMBL" id="JACXAI010000011">
    <property type="protein sequence ID" value="MBD1380622.1"/>
    <property type="molecule type" value="Genomic_DNA"/>
</dbReference>
<reference evidence="1" key="1">
    <citation type="submission" date="2020-09" db="EMBL/GenBank/DDBJ databases">
        <title>A novel bacterium of genus Bacillus, isolated from South China Sea.</title>
        <authorList>
            <person name="Huang H."/>
            <person name="Mo K."/>
            <person name="Hu Y."/>
        </authorList>
    </citation>
    <scope>NUCLEOTIDE SEQUENCE</scope>
    <source>
        <strain evidence="1">IB182487</strain>
    </source>
</reference>
<proteinExistence type="predicted"/>
<gene>
    <name evidence="1" type="ORF">IC621_10305</name>
</gene>
<evidence type="ECO:0000313" key="1">
    <source>
        <dbReference type="EMBL" id="MBD1380622.1"/>
    </source>
</evidence>
<evidence type="ECO:0000313" key="2">
    <source>
        <dbReference type="Proteomes" id="UP000626844"/>
    </source>
</evidence>
<accession>A0A926NM99</accession>